<dbReference type="AlphaFoldDB" id="A0A444JCN6"/>
<reference evidence="2 3" key="1">
    <citation type="submission" date="2017-01" db="EMBL/GenBank/DDBJ databases">
        <title>The cable genome- insights into the physiology and evolution of filamentous bacteria capable of sulfide oxidation via long distance electron transfer.</title>
        <authorList>
            <person name="Schreiber L."/>
            <person name="Bjerg J.T."/>
            <person name="Boggild A."/>
            <person name="Van De Vossenberg J."/>
            <person name="Meysman F."/>
            <person name="Nielsen L.P."/>
            <person name="Schramm A."/>
            <person name="Kjeldsen K.U."/>
        </authorList>
    </citation>
    <scope>NUCLEOTIDE SEQUENCE [LARGE SCALE GENOMIC DNA]</scope>
    <source>
        <strain evidence="2">A3</strain>
    </source>
</reference>
<name>A0A444JCN6_9BACT</name>
<evidence type="ECO:0000313" key="2">
    <source>
        <dbReference type="EMBL" id="RWX50859.1"/>
    </source>
</evidence>
<feature type="transmembrane region" description="Helical" evidence="1">
    <location>
        <begin position="6"/>
        <end position="23"/>
    </location>
</feature>
<evidence type="ECO:0000313" key="3">
    <source>
        <dbReference type="Proteomes" id="UP000287615"/>
    </source>
</evidence>
<comment type="caution">
    <text evidence="2">The sequence shown here is derived from an EMBL/GenBank/DDBJ whole genome shotgun (WGS) entry which is preliminary data.</text>
</comment>
<accession>A0A444JCN6</accession>
<organism evidence="2 3">
    <name type="scientific">Candidatus Electrothrix marina</name>
    <dbReference type="NCBI Taxonomy" id="1859130"/>
    <lineage>
        <taxon>Bacteria</taxon>
        <taxon>Pseudomonadati</taxon>
        <taxon>Thermodesulfobacteriota</taxon>
        <taxon>Desulfobulbia</taxon>
        <taxon>Desulfobulbales</taxon>
        <taxon>Desulfobulbaceae</taxon>
        <taxon>Candidatus Electrothrix</taxon>
    </lineage>
</organism>
<keyword evidence="1" id="KW-0472">Membrane</keyword>
<dbReference type="Proteomes" id="UP000287615">
    <property type="component" value="Unassembled WGS sequence"/>
</dbReference>
<evidence type="ECO:0000256" key="1">
    <source>
        <dbReference type="SAM" id="Phobius"/>
    </source>
</evidence>
<dbReference type="EMBL" id="MTKR01000012">
    <property type="protein sequence ID" value="RWX50859.1"/>
    <property type="molecule type" value="Genomic_DNA"/>
</dbReference>
<proteinExistence type="predicted"/>
<keyword evidence="1" id="KW-0812">Transmembrane</keyword>
<protein>
    <submittedName>
        <fullName evidence="2">Uncharacterized protein</fullName>
    </submittedName>
</protein>
<keyword evidence="1" id="KW-1133">Transmembrane helix</keyword>
<gene>
    <name evidence="2" type="ORF">VU00_10122</name>
</gene>
<sequence>MDEDSGLLTLVIFAVGAVIGYLFKGDAERDPFLLDLENWLKSKDYKFKNYFEVHIQRQFSDFEEWRKSKK</sequence>